<reference evidence="3 4" key="1">
    <citation type="submission" date="2019-07" db="EMBL/GenBank/DDBJ databases">
        <title>Draft genome assembly of a fouling barnacle, Amphibalanus amphitrite (Darwin, 1854): The first reference genome for Thecostraca.</title>
        <authorList>
            <person name="Kim W."/>
        </authorList>
    </citation>
    <scope>NUCLEOTIDE SEQUENCE [LARGE SCALE GENOMIC DNA]</scope>
    <source>
        <strain evidence="3">SNU_AA5</strain>
        <tissue evidence="3">Soma without cirri and trophi</tissue>
    </source>
</reference>
<proteinExistence type="predicted"/>
<dbReference type="InterPro" id="IPR027973">
    <property type="entry name" value="FSAF1-like"/>
</dbReference>
<dbReference type="Proteomes" id="UP000440578">
    <property type="component" value="Unassembled WGS sequence"/>
</dbReference>
<name>A0A6A4WWL1_AMPAM</name>
<keyword evidence="1" id="KW-0175">Coiled coil</keyword>
<dbReference type="EMBL" id="VIIS01000235">
    <property type="protein sequence ID" value="KAF0311507.1"/>
    <property type="molecule type" value="Genomic_DNA"/>
</dbReference>
<evidence type="ECO:0000256" key="1">
    <source>
        <dbReference type="SAM" id="Coils"/>
    </source>
</evidence>
<protein>
    <submittedName>
        <fullName evidence="3">Uncharacterized protein</fullName>
    </submittedName>
</protein>
<feature type="region of interest" description="Disordered" evidence="2">
    <location>
        <begin position="125"/>
        <end position="164"/>
    </location>
</feature>
<keyword evidence="4" id="KW-1185">Reference proteome</keyword>
<organism evidence="3 4">
    <name type="scientific">Amphibalanus amphitrite</name>
    <name type="common">Striped barnacle</name>
    <name type="synonym">Balanus amphitrite</name>
    <dbReference type="NCBI Taxonomy" id="1232801"/>
    <lineage>
        <taxon>Eukaryota</taxon>
        <taxon>Metazoa</taxon>
        <taxon>Ecdysozoa</taxon>
        <taxon>Arthropoda</taxon>
        <taxon>Crustacea</taxon>
        <taxon>Multicrustacea</taxon>
        <taxon>Cirripedia</taxon>
        <taxon>Thoracica</taxon>
        <taxon>Thoracicalcarea</taxon>
        <taxon>Balanomorpha</taxon>
        <taxon>Balanoidea</taxon>
        <taxon>Balanidae</taxon>
        <taxon>Amphibalaninae</taxon>
        <taxon>Amphibalanus</taxon>
    </lineage>
</organism>
<dbReference type="PANTHER" id="PTHR28366:SF1">
    <property type="entry name" value="CHROMOSOME 1 OPEN READING FRAME 131"/>
    <property type="match status" value="1"/>
</dbReference>
<comment type="caution">
    <text evidence="3">The sequence shown here is derived from an EMBL/GenBank/DDBJ whole genome shotgun (WGS) entry which is preliminary data.</text>
</comment>
<evidence type="ECO:0000313" key="3">
    <source>
        <dbReference type="EMBL" id="KAF0311507.1"/>
    </source>
</evidence>
<dbReference type="InterPro" id="IPR052852">
    <property type="entry name" value="SSU_Processome_Comp"/>
</dbReference>
<evidence type="ECO:0000313" key="4">
    <source>
        <dbReference type="Proteomes" id="UP000440578"/>
    </source>
</evidence>
<dbReference type="PANTHER" id="PTHR28366">
    <property type="entry name" value="CHROMOSOME 1 OPEN READING FRAME 131"/>
    <property type="match status" value="1"/>
</dbReference>
<feature type="compositionally biased region" description="Polar residues" evidence="2">
    <location>
        <begin position="13"/>
        <end position="30"/>
    </location>
</feature>
<sequence length="164" mass="18527">MTTLAAAVRDSVPSPTVTSYSRERASSSTTAKKSPEADAAAPAAECDMQAARHEVFQLGLEGMSRARRRDARRQKLVRLGAKPPPREATNYRLLMEEAKRKRVAEKQERETLRKSGLALPNVDQLKDFKKFKKPRNKNRVRGFDGQPGRFQKGVQILPRRVRKS</sequence>
<feature type="region of interest" description="Disordered" evidence="2">
    <location>
        <begin position="1"/>
        <end position="45"/>
    </location>
</feature>
<gene>
    <name evidence="3" type="primary">CA131</name>
    <name evidence="3" type="ORF">FJT64_017692</name>
</gene>
<dbReference type="Pfam" id="PF15375">
    <property type="entry name" value="FSAF1"/>
    <property type="match status" value="1"/>
</dbReference>
<dbReference type="AlphaFoldDB" id="A0A6A4WWL1"/>
<dbReference type="OrthoDB" id="6367536at2759"/>
<feature type="coiled-coil region" evidence="1">
    <location>
        <begin position="88"/>
        <end position="115"/>
    </location>
</feature>
<feature type="compositionally biased region" description="Basic residues" evidence="2">
    <location>
        <begin position="129"/>
        <end position="140"/>
    </location>
</feature>
<evidence type="ECO:0000256" key="2">
    <source>
        <dbReference type="SAM" id="MobiDB-lite"/>
    </source>
</evidence>
<accession>A0A6A4WWL1</accession>